<reference evidence="1 2" key="1">
    <citation type="submission" date="2015-04" db="EMBL/GenBank/DDBJ databases">
        <title>Complete genome sequence of Schizopora paradoxa KUC8140, a cosmopolitan wood degrader in East Asia.</title>
        <authorList>
            <consortium name="DOE Joint Genome Institute"/>
            <person name="Min B."/>
            <person name="Park H."/>
            <person name="Jang Y."/>
            <person name="Kim J.-J."/>
            <person name="Kim K.H."/>
            <person name="Pangilinan J."/>
            <person name="Lipzen A."/>
            <person name="Riley R."/>
            <person name="Grigoriev I.V."/>
            <person name="Spatafora J.W."/>
            <person name="Choi I.-G."/>
        </authorList>
    </citation>
    <scope>NUCLEOTIDE SEQUENCE [LARGE SCALE GENOMIC DNA]</scope>
    <source>
        <strain evidence="1 2">KUC8140</strain>
    </source>
</reference>
<dbReference type="EMBL" id="KQ085979">
    <property type="protein sequence ID" value="KLO12378.1"/>
    <property type="molecule type" value="Genomic_DNA"/>
</dbReference>
<proteinExistence type="predicted"/>
<evidence type="ECO:0000313" key="2">
    <source>
        <dbReference type="Proteomes" id="UP000053477"/>
    </source>
</evidence>
<keyword evidence="2" id="KW-1185">Reference proteome</keyword>
<organism evidence="1 2">
    <name type="scientific">Schizopora paradoxa</name>
    <dbReference type="NCBI Taxonomy" id="27342"/>
    <lineage>
        <taxon>Eukaryota</taxon>
        <taxon>Fungi</taxon>
        <taxon>Dikarya</taxon>
        <taxon>Basidiomycota</taxon>
        <taxon>Agaricomycotina</taxon>
        <taxon>Agaricomycetes</taxon>
        <taxon>Hymenochaetales</taxon>
        <taxon>Schizoporaceae</taxon>
        <taxon>Schizopora</taxon>
    </lineage>
</organism>
<dbReference type="AlphaFoldDB" id="A0A0H2RSE2"/>
<name>A0A0H2RSE2_9AGAM</name>
<evidence type="ECO:0000313" key="1">
    <source>
        <dbReference type="EMBL" id="KLO12378.1"/>
    </source>
</evidence>
<accession>A0A0H2RSE2</accession>
<dbReference type="InParanoid" id="A0A0H2RSE2"/>
<sequence>MSLQNIFSSSEGEKKVCRVLFLRFQRQKVSKAVLGGGCAISFVFALRDRFVVDLESKQPCRPSISWSSRHGKQQQCELLSSHKNAQHSVRQPWQKLQEFTDLQRGLCRNRNCYLARPSIMRRLRSI</sequence>
<dbReference type="Proteomes" id="UP000053477">
    <property type="component" value="Unassembled WGS sequence"/>
</dbReference>
<gene>
    <name evidence="1" type="ORF">SCHPADRAFT_422303</name>
</gene>
<protein>
    <submittedName>
        <fullName evidence="1">Uncharacterized protein</fullName>
    </submittedName>
</protein>